<name>A0A8N1S6D1_9HYME</name>
<dbReference type="OrthoDB" id="5578278at2759"/>
<dbReference type="InterPro" id="IPR051570">
    <property type="entry name" value="TBC1_cilium_biogenesis"/>
</dbReference>
<dbReference type="PANTHER" id="PTHR19853">
    <property type="entry name" value="WD REPEAT CONTAINING PROTEIN 3 WDR3"/>
    <property type="match status" value="1"/>
</dbReference>
<evidence type="ECO:0000313" key="10">
    <source>
        <dbReference type="Proteomes" id="UP000504615"/>
    </source>
</evidence>
<dbReference type="SUPFAM" id="SSF47923">
    <property type="entry name" value="Ypt/Rab-GAP domain of gyp1p"/>
    <property type="match status" value="1"/>
</dbReference>
<dbReference type="Gene3D" id="2.130.10.10">
    <property type="entry name" value="YVTN repeat-like/Quinoprotein amine dehydrogenase"/>
    <property type="match status" value="1"/>
</dbReference>
<dbReference type="SUPFAM" id="SSF50978">
    <property type="entry name" value="WD40 repeat-like"/>
    <property type="match status" value="1"/>
</dbReference>
<dbReference type="GO" id="GO:0060271">
    <property type="term" value="P:cilium assembly"/>
    <property type="evidence" value="ECO:0007669"/>
    <property type="project" value="TreeGrafter"/>
</dbReference>
<dbReference type="InterPro" id="IPR015943">
    <property type="entry name" value="WD40/YVTN_repeat-like_dom_sf"/>
</dbReference>
<dbReference type="InterPro" id="IPR000195">
    <property type="entry name" value="Rab-GAP-TBC_dom"/>
</dbReference>
<dbReference type="PANTHER" id="PTHR19853:SF1">
    <property type="entry name" value="TBC1 DOMAIN FAMILY MEMBER 31"/>
    <property type="match status" value="1"/>
</dbReference>
<evidence type="ECO:0000256" key="8">
    <source>
        <dbReference type="ARBA" id="ARBA00023273"/>
    </source>
</evidence>
<dbReference type="InterPro" id="IPR036322">
    <property type="entry name" value="WD40_repeat_dom_sf"/>
</dbReference>
<dbReference type="InterPro" id="IPR035969">
    <property type="entry name" value="Rab-GAP_TBC_sf"/>
</dbReference>
<gene>
    <name evidence="11" type="primary">LOC105428928</name>
</gene>
<keyword evidence="5" id="KW-0677">Repeat</keyword>
<dbReference type="GO" id="GO:0005813">
    <property type="term" value="C:centrosome"/>
    <property type="evidence" value="ECO:0007669"/>
    <property type="project" value="UniProtKB-SubCell"/>
</dbReference>
<keyword evidence="7" id="KW-0206">Cytoskeleton</keyword>
<evidence type="ECO:0000256" key="2">
    <source>
        <dbReference type="ARBA" id="ARBA00004300"/>
    </source>
</evidence>
<accession>A0A8N1S6D1</accession>
<dbReference type="Gene3D" id="1.10.472.80">
    <property type="entry name" value="Ypt/Rab-GAP domain of gyp1p, domain 3"/>
    <property type="match status" value="1"/>
</dbReference>
<evidence type="ECO:0000256" key="6">
    <source>
        <dbReference type="ARBA" id="ARBA00023054"/>
    </source>
</evidence>
<keyword evidence="8" id="KW-0966">Cell projection</keyword>
<dbReference type="PROSITE" id="PS50086">
    <property type="entry name" value="TBC_RABGAP"/>
    <property type="match status" value="1"/>
</dbReference>
<keyword evidence="3" id="KW-0963">Cytoplasm</keyword>
<dbReference type="Pfam" id="PF00566">
    <property type="entry name" value="RabGAP-TBC"/>
    <property type="match status" value="1"/>
</dbReference>
<dbReference type="GO" id="GO:0036064">
    <property type="term" value="C:ciliary basal body"/>
    <property type="evidence" value="ECO:0007669"/>
    <property type="project" value="TreeGrafter"/>
</dbReference>
<evidence type="ECO:0000256" key="5">
    <source>
        <dbReference type="ARBA" id="ARBA00022737"/>
    </source>
</evidence>
<evidence type="ECO:0000256" key="1">
    <source>
        <dbReference type="ARBA" id="ARBA00004138"/>
    </source>
</evidence>
<comment type="subcellular location">
    <subcellularLocation>
        <location evidence="1">Cell projection</location>
        <location evidence="1">Cilium</location>
    </subcellularLocation>
    <subcellularLocation>
        <location evidence="2">Cytoplasm</location>
        <location evidence="2">Cytoskeleton</location>
        <location evidence="2">Microtubule organizing center</location>
        <location evidence="2">Centrosome</location>
    </subcellularLocation>
</comment>
<dbReference type="AlphaFoldDB" id="A0A8N1S6D1"/>
<evidence type="ECO:0000256" key="3">
    <source>
        <dbReference type="ARBA" id="ARBA00022490"/>
    </source>
</evidence>
<keyword evidence="4" id="KW-0853">WD repeat</keyword>
<protein>
    <submittedName>
        <fullName evidence="11">LOW QUALITY PROTEIN: TBC1 domain family member 31</fullName>
    </submittedName>
</protein>
<dbReference type="GeneID" id="105428928"/>
<evidence type="ECO:0000259" key="9">
    <source>
        <dbReference type="PROSITE" id="PS50086"/>
    </source>
</evidence>
<evidence type="ECO:0000256" key="7">
    <source>
        <dbReference type="ARBA" id="ARBA00023212"/>
    </source>
</evidence>
<keyword evidence="6" id="KW-0175">Coiled coil</keyword>
<dbReference type="Proteomes" id="UP000504615">
    <property type="component" value="Unplaced"/>
</dbReference>
<reference evidence="11" key="1">
    <citation type="submission" date="2025-08" db="UniProtKB">
        <authorList>
            <consortium name="RefSeq"/>
        </authorList>
    </citation>
    <scope>IDENTIFICATION</scope>
</reference>
<evidence type="ECO:0000256" key="4">
    <source>
        <dbReference type="ARBA" id="ARBA00022574"/>
    </source>
</evidence>
<organism evidence="10 11">
    <name type="scientific">Pogonomyrmex barbatus</name>
    <name type="common">red harvester ant</name>
    <dbReference type="NCBI Taxonomy" id="144034"/>
    <lineage>
        <taxon>Eukaryota</taxon>
        <taxon>Metazoa</taxon>
        <taxon>Ecdysozoa</taxon>
        <taxon>Arthropoda</taxon>
        <taxon>Hexapoda</taxon>
        <taxon>Insecta</taxon>
        <taxon>Pterygota</taxon>
        <taxon>Neoptera</taxon>
        <taxon>Endopterygota</taxon>
        <taxon>Hymenoptera</taxon>
        <taxon>Apocrita</taxon>
        <taxon>Aculeata</taxon>
        <taxon>Formicoidea</taxon>
        <taxon>Formicidae</taxon>
        <taxon>Myrmicinae</taxon>
        <taxon>Pogonomyrmex</taxon>
    </lineage>
</organism>
<dbReference type="RefSeq" id="XP_025074454.1">
    <property type="nucleotide sequence ID" value="XM_025218669.1"/>
</dbReference>
<sequence>MYTCGWKELIKNNDSYKYEPKAIEKQHCATRVCFVQMAFDHDEECLVVTDTKGYLHCVELSENPCYKILGKIGRATFLAFNPIYIGEILIGLDTGDIKIWKLHTNIDEFCLLSGHKLAPIHVSFYKQHCLTSSRNEVIIWDLQSYSKGHQLKVKVQNVIIKKAAFSNAGHIVVLYHNDTMQAWTFKQLHKDTKIDTKIFGTRYIKDFVFTKDGRAMIMAGARNVLILNTYDWSLLKKLCLPKNFVEAKQLSVVPWPLDGGANKILAFLSSNCVLQFCDINASVFLETPILISKIKKFIVSSAGKYIAHIDQEGCLYITYVNKIIYKKISTQPDKPLELHRISAHKISDHLECIRQSIKRELNMKRLMCILKEFGEYPEKYRTLIWSTILKLPGNKNAYIALASKVTRGKFASNTLKNFPLADKSKASLLAMTMDCLLQWCPLLIQSPFLPNLIFPFLMAFQKDPLLAFELILSILLNYCQKWFEYHPLPPLNILGIIENIFLEADPILLNLFCEYGITSSEYAWPLLQTAMSEVLSGDEWLILWDHLISFQKPSLLLMCVAAYSISLRENIISLIKSSGDIKTLYSTQSHIRAKDLLKIARRLDREISKRLHPDCYLKDKLLQLNHSGPYLSFISKEYPKFLIENFNIADLEKLKMQEQNLHKYRKITDLLEKRRLHAETKAFAKQIHETRMNEVQKCFQDHVNDLNWEWETFLPNIEKDQFRYHLCKNSNLPIEKMQKCKCMSREDIIPNFEDTNSKNYKKLQQDVTKLEYEVENFLDSLRFHRSESKIN</sequence>
<proteinExistence type="predicted"/>
<feature type="domain" description="Rab-GAP TBC" evidence="9">
    <location>
        <begin position="375"/>
        <end position="551"/>
    </location>
</feature>
<keyword evidence="10" id="KW-1185">Reference proteome</keyword>
<evidence type="ECO:0000313" key="11">
    <source>
        <dbReference type="RefSeq" id="XP_025074454.1"/>
    </source>
</evidence>